<dbReference type="AlphaFoldDB" id="A0AAD7DT71"/>
<evidence type="ECO:0000313" key="2">
    <source>
        <dbReference type="Proteomes" id="UP001215598"/>
    </source>
</evidence>
<proteinExistence type="predicted"/>
<dbReference type="EMBL" id="JARKIB010000577">
    <property type="protein sequence ID" value="KAJ7699141.1"/>
    <property type="molecule type" value="Genomic_DNA"/>
</dbReference>
<dbReference type="Proteomes" id="UP001215598">
    <property type="component" value="Unassembled WGS sequence"/>
</dbReference>
<comment type="caution">
    <text evidence="1">The sequence shown here is derived from an EMBL/GenBank/DDBJ whole genome shotgun (WGS) entry which is preliminary data.</text>
</comment>
<reference evidence="1" key="1">
    <citation type="submission" date="2023-03" db="EMBL/GenBank/DDBJ databases">
        <title>Massive genome expansion in bonnet fungi (Mycena s.s.) driven by repeated elements and novel gene families across ecological guilds.</title>
        <authorList>
            <consortium name="Lawrence Berkeley National Laboratory"/>
            <person name="Harder C.B."/>
            <person name="Miyauchi S."/>
            <person name="Viragh M."/>
            <person name="Kuo A."/>
            <person name="Thoen E."/>
            <person name="Andreopoulos B."/>
            <person name="Lu D."/>
            <person name="Skrede I."/>
            <person name="Drula E."/>
            <person name="Henrissat B."/>
            <person name="Morin E."/>
            <person name="Kohler A."/>
            <person name="Barry K."/>
            <person name="LaButti K."/>
            <person name="Morin E."/>
            <person name="Salamov A."/>
            <person name="Lipzen A."/>
            <person name="Mereny Z."/>
            <person name="Hegedus B."/>
            <person name="Baldrian P."/>
            <person name="Stursova M."/>
            <person name="Weitz H."/>
            <person name="Taylor A."/>
            <person name="Grigoriev I.V."/>
            <person name="Nagy L.G."/>
            <person name="Martin F."/>
            <person name="Kauserud H."/>
        </authorList>
    </citation>
    <scope>NUCLEOTIDE SEQUENCE</scope>
    <source>
        <strain evidence="1">CBHHK182m</strain>
    </source>
</reference>
<name>A0AAD7DT71_9AGAR</name>
<keyword evidence="2" id="KW-1185">Reference proteome</keyword>
<accession>A0AAD7DT71</accession>
<evidence type="ECO:0000313" key="1">
    <source>
        <dbReference type="EMBL" id="KAJ7699141.1"/>
    </source>
</evidence>
<gene>
    <name evidence="1" type="ORF">B0H16DRAFT_1749472</name>
</gene>
<sequence length="102" mass="12180">MPAFVLTPRRQELLADWAPAFRLLADQHQPMQNFWTCMFANYWGTFSWRRAIDEDSPLGCDPEETTELTLEETHERARTMAKTNCRIKVFFYYQYHKANVEV</sequence>
<organism evidence="1 2">
    <name type="scientific">Mycena metata</name>
    <dbReference type="NCBI Taxonomy" id="1033252"/>
    <lineage>
        <taxon>Eukaryota</taxon>
        <taxon>Fungi</taxon>
        <taxon>Dikarya</taxon>
        <taxon>Basidiomycota</taxon>
        <taxon>Agaricomycotina</taxon>
        <taxon>Agaricomycetes</taxon>
        <taxon>Agaricomycetidae</taxon>
        <taxon>Agaricales</taxon>
        <taxon>Marasmiineae</taxon>
        <taxon>Mycenaceae</taxon>
        <taxon>Mycena</taxon>
    </lineage>
</organism>
<protein>
    <submittedName>
        <fullName evidence="1">Uncharacterized protein</fullName>
    </submittedName>
</protein>